<keyword evidence="2" id="KW-1185">Reference proteome</keyword>
<comment type="caution">
    <text evidence="1">The sequence shown here is derived from an EMBL/GenBank/DDBJ whole genome shotgun (WGS) entry which is preliminary data.</text>
</comment>
<gene>
    <name evidence="1" type="ORF">KK137_05065</name>
</gene>
<organism evidence="1 2">
    <name type="scientific">Croceibacterium selenioxidans</name>
    <dbReference type="NCBI Taxonomy" id="2838833"/>
    <lineage>
        <taxon>Bacteria</taxon>
        <taxon>Pseudomonadati</taxon>
        <taxon>Pseudomonadota</taxon>
        <taxon>Alphaproteobacteria</taxon>
        <taxon>Sphingomonadales</taxon>
        <taxon>Erythrobacteraceae</taxon>
        <taxon>Croceibacterium</taxon>
    </lineage>
</organism>
<dbReference type="Proteomes" id="UP000811255">
    <property type="component" value="Unassembled WGS sequence"/>
</dbReference>
<dbReference type="Gene3D" id="2.60.40.1190">
    <property type="match status" value="1"/>
</dbReference>
<sequence>MEARVIGSDANWLRVRWRIEGAQELVVPSFAGKGRADGLWNATCFELFLKPEGQSSYVELNLSPSERWNAYDFAAYRWGMKERPFPREPECTMRQGSSFAIFDAAIPIGGLPTVECSMGMCAVIEEQGGVKSYWALAHPEGAPDFHSAACFTATLPAPGAA</sequence>
<dbReference type="CDD" id="cd09627">
    <property type="entry name" value="DOMON_murB_like"/>
    <property type="match status" value="1"/>
</dbReference>
<protein>
    <submittedName>
        <fullName evidence="1">DOMON-like domain-containing protein</fullName>
    </submittedName>
</protein>
<evidence type="ECO:0000313" key="1">
    <source>
        <dbReference type="EMBL" id="MBT2133699.1"/>
    </source>
</evidence>
<dbReference type="EMBL" id="JAHFVK010000001">
    <property type="protein sequence ID" value="MBT2133699.1"/>
    <property type="molecule type" value="Genomic_DNA"/>
</dbReference>
<name>A0ABS5W218_9SPHN</name>
<evidence type="ECO:0000313" key="2">
    <source>
        <dbReference type="Proteomes" id="UP000811255"/>
    </source>
</evidence>
<accession>A0ABS5W218</accession>
<proteinExistence type="predicted"/>
<reference evidence="1 2" key="1">
    <citation type="submission" date="2021-05" db="EMBL/GenBank/DDBJ databases">
        <title>Croceibacterium sp. LX-88 genome sequence.</title>
        <authorList>
            <person name="Luo X."/>
        </authorList>
    </citation>
    <scope>NUCLEOTIDE SEQUENCE [LARGE SCALE GENOMIC DNA]</scope>
    <source>
        <strain evidence="1 2">LX-88</strain>
    </source>
</reference>